<keyword evidence="3 7" id="KW-0812">Transmembrane</keyword>
<keyword evidence="5 7" id="KW-0472">Membrane</keyword>
<dbReference type="Proteomes" id="UP000318478">
    <property type="component" value="Unassembled WGS sequence"/>
</dbReference>
<evidence type="ECO:0000313" key="9">
    <source>
        <dbReference type="Proteomes" id="UP000318478"/>
    </source>
</evidence>
<evidence type="ECO:0000256" key="6">
    <source>
        <dbReference type="SAM" id="MobiDB-lite"/>
    </source>
</evidence>
<dbReference type="PANTHER" id="PTHR21716:SF4">
    <property type="entry name" value="TRANSMEMBRANE PROTEIN 245"/>
    <property type="match status" value="1"/>
</dbReference>
<accession>A0A5C5YPR5</accession>
<dbReference type="Pfam" id="PF01594">
    <property type="entry name" value="AI-2E_transport"/>
    <property type="match status" value="1"/>
</dbReference>
<comment type="subcellular location">
    <subcellularLocation>
        <location evidence="1">Membrane</location>
        <topology evidence="1">Multi-pass membrane protein</topology>
    </subcellularLocation>
</comment>
<evidence type="ECO:0000256" key="3">
    <source>
        <dbReference type="ARBA" id="ARBA00022692"/>
    </source>
</evidence>
<comment type="similarity">
    <text evidence="2">Belongs to the autoinducer-2 exporter (AI-2E) (TC 2.A.86) family.</text>
</comment>
<feature type="transmembrane region" description="Helical" evidence="7">
    <location>
        <begin position="44"/>
        <end position="62"/>
    </location>
</feature>
<feature type="transmembrane region" description="Helical" evidence="7">
    <location>
        <begin position="264"/>
        <end position="287"/>
    </location>
</feature>
<dbReference type="PANTHER" id="PTHR21716">
    <property type="entry name" value="TRANSMEMBRANE PROTEIN"/>
    <property type="match status" value="1"/>
</dbReference>
<reference evidence="8 9" key="1">
    <citation type="submission" date="2019-02" db="EMBL/GenBank/DDBJ databases">
        <title>Deep-cultivation of Planctomycetes and their phenomic and genomic characterization uncovers novel biology.</title>
        <authorList>
            <person name="Wiegand S."/>
            <person name="Jogler M."/>
            <person name="Boedeker C."/>
            <person name="Pinto D."/>
            <person name="Vollmers J."/>
            <person name="Rivas-Marin E."/>
            <person name="Kohn T."/>
            <person name="Peeters S.H."/>
            <person name="Heuer A."/>
            <person name="Rast P."/>
            <person name="Oberbeckmann S."/>
            <person name="Bunk B."/>
            <person name="Jeske O."/>
            <person name="Meyerdierks A."/>
            <person name="Storesund J.E."/>
            <person name="Kallscheuer N."/>
            <person name="Luecker S."/>
            <person name="Lage O.M."/>
            <person name="Pohl T."/>
            <person name="Merkel B.J."/>
            <person name="Hornburger P."/>
            <person name="Mueller R.-W."/>
            <person name="Bruemmer F."/>
            <person name="Labrenz M."/>
            <person name="Spormann A.M."/>
            <person name="Op Den Camp H."/>
            <person name="Overmann J."/>
            <person name="Amann R."/>
            <person name="Jetten M.S.M."/>
            <person name="Mascher T."/>
            <person name="Medema M.H."/>
            <person name="Devos D.P."/>
            <person name="Kaster A.-K."/>
            <person name="Ovreas L."/>
            <person name="Rohde M."/>
            <person name="Galperin M.Y."/>
            <person name="Jogler C."/>
        </authorList>
    </citation>
    <scope>NUCLEOTIDE SEQUENCE [LARGE SCALE GENOMIC DNA]</scope>
    <source>
        <strain evidence="8 9">Pla123a</strain>
    </source>
</reference>
<feature type="transmembrane region" description="Helical" evidence="7">
    <location>
        <begin position="331"/>
        <end position="349"/>
    </location>
</feature>
<protein>
    <submittedName>
        <fullName evidence="8">Putative inner membrane protein</fullName>
    </submittedName>
</protein>
<feature type="region of interest" description="Disordered" evidence="6">
    <location>
        <begin position="409"/>
        <end position="437"/>
    </location>
</feature>
<comment type="caution">
    <text evidence="8">The sequence shown here is derived from an EMBL/GenBank/DDBJ whole genome shotgun (WGS) entry which is preliminary data.</text>
</comment>
<dbReference type="OrthoDB" id="9815028at2"/>
<dbReference type="InterPro" id="IPR002549">
    <property type="entry name" value="AI-2E-like"/>
</dbReference>
<name>A0A5C5YPR5_9BACT</name>
<feature type="transmembrane region" description="Helical" evidence="7">
    <location>
        <begin position="74"/>
        <end position="97"/>
    </location>
</feature>
<evidence type="ECO:0000256" key="5">
    <source>
        <dbReference type="ARBA" id="ARBA00023136"/>
    </source>
</evidence>
<evidence type="ECO:0000256" key="7">
    <source>
        <dbReference type="SAM" id="Phobius"/>
    </source>
</evidence>
<evidence type="ECO:0000256" key="2">
    <source>
        <dbReference type="ARBA" id="ARBA00009773"/>
    </source>
</evidence>
<keyword evidence="9" id="KW-1185">Reference proteome</keyword>
<keyword evidence="4 7" id="KW-1133">Transmembrane helix</keyword>
<proteinExistence type="inferred from homology"/>
<dbReference type="RefSeq" id="WP_146587084.1">
    <property type="nucleotide sequence ID" value="NZ_SJPO01000005.1"/>
</dbReference>
<dbReference type="AlphaFoldDB" id="A0A5C5YPR5"/>
<evidence type="ECO:0000313" key="8">
    <source>
        <dbReference type="EMBL" id="TWT76924.1"/>
    </source>
</evidence>
<gene>
    <name evidence="8" type="ORF">Pla123a_23490</name>
</gene>
<organism evidence="8 9">
    <name type="scientific">Posidoniimonas polymericola</name>
    <dbReference type="NCBI Taxonomy" id="2528002"/>
    <lineage>
        <taxon>Bacteria</taxon>
        <taxon>Pseudomonadati</taxon>
        <taxon>Planctomycetota</taxon>
        <taxon>Planctomycetia</taxon>
        <taxon>Pirellulales</taxon>
        <taxon>Lacipirellulaceae</taxon>
        <taxon>Posidoniimonas</taxon>
    </lineage>
</organism>
<evidence type="ECO:0000256" key="4">
    <source>
        <dbReference type="ARBA" id="ARBA00022989"/>
    </source>
</evidence>
<evidence type="ECO:0000256" key="1">
    <source>
        <dbReference type="ARBA" id="ARBA00004141"/>
    </source>
</evidence>
<sequence>MTNPSKPAKETAAPRAIPRVVSLIALVGVLVLTAVLFFQVMALFVVPLFLAAVLVVVFEPLFKWFVHKLPGKKALPAFCTTAVILLAVLVPCVLFGLQAYAEIAPLTAVSSGEPGADPRIDPASRLGVFGQLWNADFDKLCQPQPDPESEEYNADEAVGVVERARLTKIADAYKQVVGKPLTTDEFNRLKRQALSIAGEEGPHSLLVGLKAVGSIALGLLVMTVSVFYFFVDGPHMVKTMMHLSPLDDAYEEELLEQFAQVSRAVVVATVLSAVVQGLLAGIGYYFAMDEGPIFLLTVLTMVLAMVPFVGAMAVWGFVAIVLFVQGHTGAAIGLAIYGAAIVSTVDNVIKPIVLHGQSKLHPLLALLSVLGGVTALGPIGILVGPMLVAFLQALLTMLRKELESLEEEGGLSITSARPEPQPAKPAAKSAAKPKKRR</sequence>
<dbReference type="GO" id="GO:0016020">
    <property type="term" value="C:membrane"/>
    <property type="evidence" value="ECO:0007669"/>
    <property type="project" value="UniProtKB-SubCell"/>
</dbReference>
<feature type="transmembrane region" description="Helical" evidence="7">
    <location>
        <begin position="293"/>
        <end position="324"/>
    </location>
</feature>
<dbReference type="EMBL" id="SJPO01000005">
    <property type="protein sequence ID" value="TWT76924.1"/>
    <property type="molecule type" value="Genomic_DNA"/>
</dbReference>
<feature type="transmembrane region" description="Helical" evidence="7">
    <location>
        <begin position="369"/>
        <end position="395"/>
    </location>
</feature>
<feature type="transmembrane region" description="Helical" evidence="7">
    <location>
        <begin position="211"/>
        <end position="231"/>
    </location>
</feature>
<feature type="transmembrane region" description="Helical" evidence="7">
    <location>
        <begin position="20"/>
        <end position="38"/>
    </location>
</feature>